<dbReference type="EMBL" id="CP007201">
    <property type="protein sequence ID" value="AHJ13238.1"/>
    <property type="molecule type" value="Genomic_DNA"/>
</dbReference>
<dbReference type="Proteomes" id="UP000019322">
    <property type="component" value="Chromosome"/>
</dbReference>
<sequence length="106" mass="12660">MSKCILFNRIPRQMAHFSLCPESYDFCIPLDKLRLKFVAINDLKVRRVELFLRHQDRDLPIGKIELYHSGTIHNYEHTFESAKLLAEEIVMRFNSFEPNGQQQFQF</sequence>
<protein>
    <submittedName>
        <fullName evidence="1">Uncharacterized protein</fullName>
    </submittedName>
</protein>
<evidence type="ECO:0000313" key="1">
    <source>
        <dbReference type="EMBL" id="AHJ13238.1"/>
    </source>
</evidence>
<accession>A0AA86DYG3</accession>
<dbReference type="RefSeq" id="WP_025345105.1">
    <property type="nucleotide sequence ID" value="NZ_CP007201.1"/>
</dbReference>
<organism evidence="1 2">
    <name type="scientific">Sulfurospirillum multivorans (strain DM 12446 / JCM 15788 / NBRC 109480)</name>
    <dbReference type="NCBI Taxonomy" id="1150621"/>
    <lineage>
        <taxon>Bacteria</taxon>
        <taxon>Pseudomonadati</taxon>
        <taxon>Campylobacterota</taxon>
        <taxon>Epsilonproteobacteria</taxon>
        <taxon>Campylobacterales</taxon>
        <taxon>Sulfurospirillaceae</taxon>
        <taxon>Sulfurospirillum</taxon>
    </lineage>
</organism>
<name>A0AA86DYG3_SULMK</name>
<proteinExistence type="predicted"/>
<reference evidence="1 2" key="1">
    <citation type="journal article" date="2014" name="Environ. Microbiol.">
        <title>Insights into organohalide respiration and the versatile catabolism of Sulfurospirillum multivorans gained from comparative genomics and physiological studies.</title>
        <authorList>
            <person name="Goris T."/>
            <person name="Schubert T."/>
            <person name="Gadkari J."/>
            <person name="Wubet T."/>
            <person name="Tarkka M."/>
            <person name="Buscot F."/>
            <person name="Adrian L."/>
            <person name="Diekert G."/>
        </authorList>
    </citation>
    <scope>NUCLEOTIDE SEQUENCE [LARGE SCALE GENOMIC DNA]</scope>
    <source>
        <strain evidence="2">DM 12446 / JCM 15788 / NBRC 109480</strain>
    </source>
</reference>
<gene>
    <name evidence="1" type="ORF">SMUL_1983</name>
</gene>
<dbReference type="AlphaFoldDB" id="A0AA86DYG3"/>
<dbReference type="KEGG" id="smul:SMUL_1983"/>
<evidence type="ECO:0000313" key="2">
    <source>
        <dbReference type="Proteomes" id="UP000019322"/>
    </source>
</evidence>